<evidence type="ECO:0000256" key="1">
    <source>
        <dbReference type="ARBA" id="ARBA00022801"/>
    </source>
</evidence>
<organism evidence="5">
    <name type="scientific">Sesamum latifolium</name>
    <dbReference type="NCBI Taxonomy" id="2727402"/>
    <lineage>
        <taxon>Eukaryota</taxon>
        <taxon>Viridiplantae</taxon>
        <taxon>Streptophyta</taxon>
        <taxon>Embryophyta</taxon>
        <taxon>Tracheophyta</taxon>
        <taxon>Spermatophyta</taxon>
        <taxon>Magnoliopsida</taxon>
        <taxon>eudicotyledons</taxon>
        <taxon>Gunneridae</taxon>
        <taxon>Pentapetalae</taxon>
        <taxon>asterids</taxon>
        <taxon>lamiids</taxon>
        <taxon>Lamiales</taxon>
        <taxon>Pedaliaceae</taxon>
        <taxon>Sesamum</taxon>
    </lineage>
</organism>
<evidence type="ECO:0000259" key="4">
    <source>
        <dbReference type="PROSITE" id="PS51762"/>
    </source>
</evidence>
<dbReference type="PROSITE" id="PS01034">
    <property type="entry name" value="GH16_1"/>
    <property type="match status" value="1"/>
</dbReference>
<reference evidence="5" key="1">
    <citation type="submission" date="2020-06" db="EMBL/GenBank/DDBJ databases">
        <authorList>
            <person name="Li T."/>
            <person name="Hu X."/>
            <person name="Zhang T."/>
            <person name="Song X."/>
            <person name="Zhang H."/>
            <person name="Dai N."/>
            <person name="Sheng W."/>
            <person name="Hou X."/>
            <person name="Wei L."/>
        </authorList>
    </citation>
    <scope>NUCLEOTIDE SEQUENCE</scope>
    <source>
        <strain evidence="5">KEN1</strain>
        <tissue evidence="5">Leaf</tissue>
    </source>
</reference>
<dbReference type="AlphaFoldDB" id="A0AAW2WP65"/>
<accession>A0AAW2WP65</accession>
<keyword evidence="2" id="KW-0326">Glycosidase</keyword>
<feature type="domain" description="GH16" evidence="4">
    <location>
        <begin position="4"/>
        <end position="242"/>
    </location>
</feature>
<name>A0AAW2WP65_9LAMI</name>
<keyword evidence="1" id="KW-0378">Hydrolase</keyword>
<keyword evidence="3" id="KW-0732">Signal</keyword>
<dbReference type="GO" id="GO:0005975">
    <property type="term" value="P:carbohydrate metabolic process"/>
    <property type="evidence" value="ECO:0007669"/>
    <property type="project" value="InterPro"/>
</dbReference>
<protein>
    <submittedName>
        <fullName evidence="5">Xyloglucan endotransglucosylase/hydrolase protein 24</fullName>
    </submittedName>
</protein>
<proteinExistence type="predicted"/>
<dbReference type="PROSITE" id="PS51762">
    <property type="entry name" value="GH16_2"/>
    <property type="match status" value="1"/>
</dbReference>
<dbReference type="InterPro" id="IPR008263">
    <property type="entry name" value="GH16_AS"/>
</dbReference>
<dbReference type="InterPro" id="IPR000757">
    <property type="entry name" value="Beta-glucanase-like"/>
</dbReference>
<reference evidence="5" key="2">
    <citation type="journal article" date="2024" name="Plant">
        <title>Genomic evolution and insights into agronomic trait innovations of Sesamum species.</title>
        <authorList>
            <person name="Miao H."/>
            <person name="Wang L."/>
            <person name="Qu L."/>
            <person name="Liu H."/>
            <person name="Sun Y."/>
            <person name="Le M."/>
            <person name="Wang Q."/>
            <person name="Wei S."/>
            <person name="Zheng Y."/>
            <person name="Lin W."/>
            <person name="Duan Y."/>
            <person name="Cao H."/>
            <person name="Xiong S."/>
            <person name="Wang X."/>
            <person name="Wei L."/>
            <person name="Li C."/>
            <person name="Ma Q."/>
            <person name="Ju M."/>
            <person name="Zhao R."/>
            <person name="Li G."/>
            <person name="Mu C."/>
            <person name="Tian Q."/>
            <person name="Mei H."/>
            <person name="Zhang T."/>
            <person name="Gao T."/>
            <person name="Zhang H."/>
        </authorList>
    </citation>
    <scope>NUCLEOTIDE SEQUENCE</scope>
    <source>
        <strain evidence="5">KEN1</strain>
    </source>
</reference>
<feature type="signal peptide" evidence="3">
    <location>
        <begin position="1"/>
        <end position="15"/>
    </location>
</feature>
<feature type="chain" id="PRO_5043464176" evidence="3">
    <location>
        <begin position="16"/>
        <end position="253"/>
    </location>
</feature>
<evidence type="ECO:0000313" key="5">
    <source>
        <dbReference type="EMBL" id="KAL0443764.1"/>
    </source>
</evidence>
<sequence length="253" mass="28142">MLFLIIACLITPSAGNFYKDVDVNWGDRRGKIIEGGRGLTLSLDQYSGSGFQSKNEYLFGRFDMQLRLVPGNSAGTVTTFFVMSPVLADVYLASQGSAHDEIDFEFLGNSSGEPYTVHTNVYAQGKGDKEQQFRLWFDPSAAFHTYSIVWNPQRIMAGGQDGLDQGSIVGLLQELQDQRVRKRVDRRILRVYIGDTFSNQVLSGHPTRMQALQILIPDPSLTSGFSVLKSVLLIKNLQCVGGDYSLLLRSFVQ</sequence>
<dbReference type="PANTHER" id="PTHR31062">
    <property type="entry name" value="XYLOGLUCAN ENDOTRANSGLUCOSYLASE/HYDROLASE PROTEIN 8-RELATED"/>
    <property type="match status" value="1"/>
</dbReference>
<dbReference type="Gene3D" id="2.60.120.200">
    <property type="match status" value="1"/>
</dbReference>
<dbReference type="EMBL" id="JACGWN010000007">
    <property type="protein sequence ID" value="KAL0443764.1"/>
    <property type="molecule type" value="Genomic_DNA"/>
</dbReference>
<evidence type="ECO:0000256" key="2">
    <source>
        <dbReference type="ARBA" id="ARBA00023295"/>
    </source>
</evidence>
<dbReference type="InterPro" id="IPR044791">
    <property type="entry name" value="Beta-glucanase/XTH"/>
</dbReference>
<dbReference type="GO" id="GO:0004553">
    <property type="term" value="F:hydrolase activity, hydrolyzing O-glycosyl compounds"/>
    <property type="evidence" value="ECO:0007669"/>
    <property type="project" value="InterPro"/>
</dbReference>
<gene>
    <name evidence="5" type="ORF">Slati_2099100</name>
</gene>
<comment type="caution">
    <text evidence="5">The sequence shown here is derived from an EMBL/GenBank/DDBJ whole genome shotgun (WGS) entry which is preliminary data.</text>
</comment>
<dbReference type="InterPro" id="IPR013320">
    <property type="entry name" value="ConA-like_dom_sf"/>
</dbReference>
<dbReference type="Pfam" id="PF00722">
    <property type="entry name" value="Glyco_hydro_16"/>
    <property type="match status" value="1"/>
</dbReference>
<evidence type="ECO:0000256" key="3">
    <source>
        <dbReference type="SAM" id="SignalP"/>
    </source>
</evidence>
<dbReference type="SUPFAM" id="SSF49899">
    <property type="entry name" value="Concanavalin A-like lectins/glucanases"/>
    <property type="match status" value="1"/>
</dbReference>